<feature type="domain" description="Glycosyltransferase subfamily 4-like N-terminal" evidence="3">
    <location>
        <begin position="37"/>
        <end position="200"/>
    </location>
</feature>
<dbReference type="Gene3D" id="3.40.50.2000">
    <property type="entry name" value="Glycogen Phosphorylase B"/>
    <property type="match status" value="2"/>
</dbReference>
<dbReference type="Proteomes" id="UP001174909">
    <property type="component" value="Unassembled WGS sequence"/>
</dbReference>
<dbReference type="PANTHER" id="PTHR45947">
    <property type="entry name" value="SULFOQUINOVOSYL TRANSFERASE SQD2"/>
    <property type="match status" value="1"/>
</dbReference>
<dbReference type="EMBL" id="CASHTH010000918">
    <property type="protein sequence ID" value="CAI8009040.1"/>
    <property type="molecule type" value="Genomic_DNA"/>
</dbReference>
<evidence type="ECO:0000259" key="3">
    <source>
        <dbReference type="Pfam" id="PF13439"/>
    </source>
</evidence>
<dbReference type="PANTHER" id="PTHR45947:SF3">
    <property type="entry name" value="SULFOQUINOVOSYL TRANSFERASE SQD2"/>
    <property type="match status" value="1"/>
</dbReference>
<keyword evidence="1 4" id="KW-0808">Transferase</keyword>
<reference evidence="4" key="1">
    <citation type="submission" date="2023-03" db="EMBL/GenBank/DDBJ databases">
        <authorList>
            <person name="Steffen K."/>
            <person name="Cardenas P."/>
        </authorList>
    </citation>
    <scope>NUCLEOTIDE SEQUENCE</scope>
</reference>
<dbReference type="InterPro" id="IPR001296">
    <property type="entry name" value="Glyco_trans_1"/>
</dbReference>
<dbReference type="InterPro" id="IPR050194">
    <property type="entry name" value="Glycosyltransferase_grp1"/>
</dbReference>
<name>A0AA35WBU8_GEOBA</name>
<accession>A0AA35WBU8</accession>
<keyword evidence="1 4" id="KW-0328">Glycosyltransferase</keyword>
<dbReference type="Pfam" id="PF00534">
    <property type="entry name" value="Glycos_transf_1"/>
    <property type="match status" value="1"/>
</dbReference>
<proteinExistence type="predicted"/>
<dbReference type="CDD" id="cd03801">
    <property type="entry name" value="GT4_PimA-like"/>
    <property type="match status" value="1"/>
</dbReference>
<evidence type="ECO:0000313" key="5">
    <source>
        <dbReference type="Proteomes" id="UP001174909"/>
    </source>
</evidence>
<protein>
    <submittedName>
        <fullName evidence="4">Phosphatidyl-myo-inositol mannosyltransferase</fullName>
    </submittedName>
</protein>
<keyword evidence="5" id="KW-1185">Reference proteome</keyword>
<evidence type="ECO:0000259" key="2">
    <source>
        <dbReference type="Pfam" id="PF00534"/>
    </source>
</evidence>
<dbReference type="GO" id="GO:0016758">
    <property type="term" value="F:hexosyltransferase activity"/>
    <property type="evidence" value="ECO:0007669"/>
    <property type="project" value="TreeGrafter"/>
</dbReference>
<sequence length="403" mass="43762">MVPQSGYELRDRNSGSPGGVFSLKIALVSPYDFSYKGGVVSHVVSLGNELSSRGHNVKILAPCSDPEQVETGEVELISFGRSGPVPSAGSISRISFSVWHRPRLKATLEKEAFDVVHLHEPLMPMFALMCCFLAKAPKVGTFHAFNEGRGSGYTIWKPVLAKGASRLAGRIAVSEPARDFANRYFPGDYKVIPNGIDVERFGKPSSWPALMDPDKTNILFVGRMGEKRKGLRYLLGAYSTLKWEFPDLRLVIVGPGEPDPTSYLTMGERAIDDVVFAGPVSDDELPGYYQAADIFCSPATGKESFGYVVVEAMAAGTPVVATSIPGFLGVMRDGEQGFLVEPKSEESIAAALRILILDRTLRHRLGAAGRNSAQQYRWDRLAESVVDCYRAAIQQTPAAVGAI</sequence>
<comment type="caution">
    <text evidence="4">The sequence shown here is derived from an EMBL/GenBank/DDBJ whole genome shotgun (WGS) entry which is preliminary data.</text>
</comment>
<evidence type="ECO:0000256" key="1">
    <source>
        <dbReference type="ARBA" id="ARBA00022676"/>
    </source>
</evidence>
<evidence type="ECO:0000313" key="4">
    <source>
        <dbReference type="EMBL" id="CAI8009040.1"/>
    </source>
</evidence>
<dbReference type="Pfam" id="PF13439">
    <property type="entry name" value="Glyco_transf_4"/>
    <property type="match status" value="1"/>
</dbReference>
<organism evidence="4 5">
    <name type="scientific">Geodia barretti</name>
    <name type="common">Barrett's horny sponge</name>
    <dbReference type="NCBI Taxonomy" id="519541"/>
    <lineage>
        <taxon>Eukaryota</taxon>
        <taxon>Metazoa</taxon>
        <taxon>Porifera</taxon>
        <taxon>Demospongiae</taxon>
        <taxon>Heteroscleromorpha</taxon>
        <taxon>Tetractinellida</taxon>
        <taxon>Astrophorina</taxon>
        <taxon>Geodiidae</taxon>
        <taxon>Geodia</taxon>
    </lineage>
</organism>
<dbReference type="InterPro" id="IPR028098">
    <property type="entry name" value="Glyco_trans_4-like_N"/>
</dbReference>
<gene>
    <name evidence="4" type="ORF">GBAR_LOCUS6123</name>
</gene>
<feature type="domain" description="Glycosyl transferase family 1" evidence="2">
    <location>
        <begin position="212"/>
        <end position="371"/>
    </location>
</feature>
<dbReference type="SUPFAM" id="SSF53756">
    <property type="entry name" value="UDP-Glycosyltransferase/glycogen phosphorylase"/>
    <property type="match status" value="1"/>
</dbReference>
<dbReference type="AlphaFoldDB" id="A0AA35WBU8"/>